<feature type="transmembrane region" description="Helical" evidence="7">
    <location>
        <begin position="183"/>
        <end position="208"/>
    </location>
</feature>
<comment type="similarity">
    <text evidence="7">Belongs to the binding-protein-dependent transport system permease family.</text>
</comment>
<evidence type="ECO:0000259" key="8">
    <source>
        <dbReference type="PROSITE" id="PS50928"/>
    </source>
</evidence>
<feature type="transmembrane region" description="Helical" evidence="7">
    <location>
        <begin position="75"/>
        <end position="99"/>
    </location>
</feature>
<evidence type="ECO:0000313" key="10">
    <source>
        <dbReference type="Proteomes" id="UP000642748"/>
    </source>
</evidence>
<accession>A0A8J3VPL1</accession>
<dbReference type="Gene3D" id="1.10.3720.10">
    <property type="entry name" value="MetI-like"/>
    <property type="match status" value="1"/>
</dbReference>
<dbReference type="Proteomes" id="UP000642748">
    <property type="component" value="Unassembled WGS sequence"/>
</dbReference>
<feature type="transmembrane region" description="Helical" evidence="7">
    <location>
        <begin position="240"/>
        <end position="261"/>
    </location>
</feature>
<dbReference type="PROSITE" id="PS50928">
    <property type="entry name" value="ABC_TM1"/>
    <property type="match status" value="1"/>
</dbReference>
<dbReference type="SUPFAM" id="SSF161098">
    <property type="entry name" value="MetI-like"/>
    <property type="match status" value="1"/>
</dbReference>
<dbReference type="GO" id="GO:0055085">
    <property type="term" value="P:transmembrane transport"/>
    <property type="evidence" value="ECO:0007669"/>
    <property type="project" value="InterPro"/>
</dbReference>
<dbReference type="Pfam" id="PF00528">
    <property type="entry name" value="BPD_transp_1"/>
    <property type="match status" value="1"/>
</dbReference>
<keyword evidence="5 7" id="KW-1133">Transmembrane helix</keyword>
<organism evidence="9 10">
    <name type="scientific">Rugosimonospora africana</name>
    <dbReference type="NCBI Taxonomy" id="556532"/>
    <lineage>
        <taxon>Bacteria</taxon>
        <taxon>Bacillati</taxon>
        <taxon>Actinomycetota</taxon>
        <taxon>Actinomycetes</taxon>
        <taxon>Micromonosporales</taxon>
        <taxon>Micromonosporaceae</taxon>
        <taxon>Rugosimonospora</taxon>
    </lineage>
</organism>
<dbReference type="PANTHER" id="PTHR43744:SF12">
    <property type="entry name" value="ABC TRANSPORTER PERMEASE PROTEIN MG189-RELATED"/>
    <property type="match status" value="1"/>
</dbReference>
<name>A0A8J3VPL1_9ACTN</name>
<dbReference type="RefSeq" id="WP_203917853.1">
    <property type="nucleotide sequence ID" value="NZ_BONZ01000021.1"/>
</dbReference>
<dbReference type="GO" id="GO:0005886">
    <property type="term" value="C:plasma membrane"/>
    <property type="evidence" value="ECO:0007669"/>
    <property type="project" value="UniProtKB-SubCell"/>
</dbReference>
<feature type="transmembrane region" description="Helical" evidence="7">
    <location>
        <begin position="106"/>
        <end position="128"/>
    </location>
</feature>
<protein>
    <submittedName>
        <fullName evidence="9">Permease</fullName>
    </submittedName>
</protein>
<evidence type="ECO:0000256" key="4">
    <source>
        <dbReference type="ARBA" id="ARBA00022692"/>
    </source>
</evidence>
<comment type="subcellular location">
    <subcellularLocation>
        <location evidence="1 7">Cell membrane</location>
        <topology evidence="1 7">Multi-pass membrane protein</topology>
    </subcellularLocation>
</comment>
<evidence type="ECO:0000256" key="6">
    <source>
        <dbReference type="ARBA" id="ARBA00023136"/>
    </source>
</evidence>
<dbReference type="InterPro" id="IPR035906">
    <property type="entry name" value="MetI-like_sf"/>
</dbReference>
<evidence type="ECO:0000256" key="2">
    <source>
        <dbReference type="ARBA" id="ARBA00022448"/>
    </source>
</evidence>
<evidence type="ECO:0000256" key="3">
    <source>
        <dbReference type="ARBA" id="ARBA00022475"/>
    </source>
</evidence>
<keyword evidence="6 7" id="KW-0472">Membrane</keyword>
<comment type="caution">
    <text evidence="9">The sequence shown here is derived from an EMBL/GenBank/DDBJ whole genome shotgun (WGS) entry which is preliminary data.</text>
</comment>
<evidence type="ECO:0000256" key="7">
    <source>
        <dbReference type="RuleBase" id="RU363032"/>
    </source>
</evidence>
<keyword evidence="2 7" id="KW-0813">Transport</keyword>
<dbReference type="PANTHER" id="PTHR43744">
    <property type="entry name" value="ABC TRANSPORTER PERMEASE PROTEIN MG189-RELATED-RELATED"/>
    <property type="match status" value="1"/>
</dbReference>
<proteinExistence type="inferred from homology"/>
<feature type="transmembrane region" description="Helical" evidence="7">
    <location>
        <begin position="140"/>
        <end position="162"/>
    </location>
</feature>
<feature type="domain" description="ABC transmembrane type-1" evidence="8">
    <location>
        <begin position="71"/>
        <end position="263"/>
    </location>
</feature>
<keyword evidence="4 7" id="KW-0812">Transmembrane</keyword>
<dbReference type="AlphaFoldDB" id="A0A8J3VPL1"/>
<keyword evidence="3" id="KW-1003">Cell membrane</keyword>
<sequence length="276" mass="30339">MRERNAAWFVRRAVLLVLGLVWLIPVYLLLVNAARPSTSYDQSKIWTPDTHLGLFDNIRQGWDSAGLGSSLASTFLYSIASPGLAVVLGAMAGFAIAVLRVRAGFWWFMLLFGGTVVPTQMLLIPLFLGYSSTDLYDRRGGLVLIYLAVSIPLAAFVMRNFFTGVAYTIFEAARMDGASIWRVFWRVYLPLALSALWAVFILEFAFIWNDLLFGLTLSQTDTVRPVMTALSSLSSAYGGSTIPVVLASGLVMSLPTVLLFLGTQRLFARGLALGQF</sequence>
<keyword evidence="10" id="KW-1185">Reference proteome</keyword>
<evidence type="ECO:0000313" key="9">
    <source>
        <dbReference type="EMBL" id="GIH14200.1"/>
    </source>
</evidence>
<feature type="transmembrane region" description="Helical" evidence="7">
    <location>
        <begin position="12"/>
        <end position="30"/>
    </location>
</feature>
<evidence type="ECO:0000256" key="1">
    <source>
        <dbReference type="ARBA" id="ARBA00004651"/>
    </source>
</evidence>
<dbReference type="InterPro" id="IPR000515">
    <property type="entry name" value="MetI-like"/>
</dbReference>
<evidence type="ECO:0000256" key="5">
    <source>
        <dbReference type="ARBA" id="ARBA00022989"/>
    </source>
</evidence>
<dbReference type="EMBL" id="BONZ01000021">
    <property type="protein sequence ID" value="GIH14200.1"/>
    <property type="molecule type" value="Genomic_DNA"/>
</dbReference>
<gene>
    <name evidence="9" type="ORF">Raf01_23720</name>
</gene>
<dbReference type="CDD" id="cd06261">
    <property type="entry name" value="TM_PBP2"/>
    <property type="match status" value="1"/>
</dbReference>
<reference evidence="9" key="1">
    <citation type="submission" date="2021-01" db="EMBL/GenBank/DDBJ databases">
        <title>Whole genome shotgun sequence of Rugosimonospora africana NBRC 104875.</title>
        <authorList>
            <person name="Komaki H."/>
            <person name="Tamura T."/>
        </authorList>
    </citation>
    <scope>NUCLEOTIDE SEQUENCE</scope>
    <source>
        <strain evidence="9">NBRC 104875</strain>
    </source>
</reference>